<feature type="region of interest" description="Disordered" evidence="1">
    <location>
        <begin position="1"/>
        <end position="149"/>
    </location>
</feature>
<protein>
    <submittedName>
        <fullName evidence="2">Uncharacterized protein</fullName>
    </submittedName>
</protein>
<reference evidence="2 3" key="1">
    <citation type="submission" date="2019-03" db="EMBL/GenBank/DDBJ databases">
        <title>First draft genome of Liparis tanakae, snailfish: a comprehensive survey of snailfish specific genes.</title>
        <authorList>
            <person name="Kim W."/>
            <person name="Song I."/>
            <person name="Jeong J.-H."/>
            <person name="Kim D."/>
            <person name="Kim S."/>
            <person name="Ryu S."/>
            <person name="Song J.Y."/>
            <person name="Lee S.K."/>
        </authorList>
    </citation>
    <scope>NUCLEOTIDE SEQUENCE [LARGE SCALE GENOMIC DNA]</scope>
    <source>
        <tissue evidence="2">Muscle</tissue>
    </source>
</reference>
<feature type="compositionally biased region" description="Pro residues" evidence="1">
    <location>
        <begin position="115"/>
        <end position="126"/>
    </location>
</feature>
<evidence type="ECO:0000256" key="1">
    <source>
        <dbReference type="SAM" id="MobiDB-lite"/>
    </source>
</evidence>
<evidence type="ECO:0000313" key="3">
    <source>
        <dbReference type="Proteomes" id="UP000314294"/>
    </source>
</evidence>
<accession>A0A4Z2EHH4</accession>
<organism evidence="2 3">
    <name type="scientific">Liparis tanakae</name>
    <name type="common">Tanaka's snailfish</name>
    <dbReference type="NCBI Taxonomy" id="230148"/>
    <lineage>
        <taxon>Eukaryota</taxon>
        <taxon>Metazoa</taxon>
        <taxon>Chordata</taxon>
        <taxon>Craniata</taxon>
        <taxon>Vertebrata</taxon>
        <taxon>Euteleostomi</taxon>
        <taxon>Actinopterygii</taxon>
        <taxon>Neopterygii</taxon>
        <taxon>Teleostei</taxon>
        <taxon>Neoteleostei</taxon>
        <taxon>Acanthomorphata</taxon>
        <taxon>Eupercaria</taxon>
        <taxon>Perciformes</taxon>
        <taxon>Cottioidei</taxon>
        <taxon>Cottales</taxon>
        <taxon>Liparidae</taxon>
        <taxon>Liparis</taxon>
    </lineage>
</organism>
<gene>
    <name evidence="2" type="ORF">EYF80_061615</name>
</gene>
<evidence type="ECO:0000313" key="2">
    <source>
        <dbReference type="EMBL" id="TNN28238.1"/>
    </source>
</evidence>
<proteinExistence type="predicted"/>
<keyword evidence="3" id="KW-1185">Reference proteome</keyword>
<dbReference type="Proteomes" id="UP000314294">
    <property type="component" value="Unassembled WGS sequence"/>
</dbReference>
<dbReference type="EMBL" id="SRLO01007120">
    <property type="protein sequence ID" value="TNN28238.1"/>
    <property type="molecule type" value="Genomic_DNA"/>
</dbReference>
<dbReference type="AlphaFoldDB" id="A0A4Z2EHH4"/>
<feature type="compositionally biased region" description="Basic and acidic residues" evidence="1">
    <location>
        <begin position="140"/>
        <end position="149"/>
    </location>
</feature>
<comment type="caution">
    <text evidence="2">The sequence shown here is derived from an EMBL/GenBank/DDBJ whole genome shotgun (WGS) entry which is preliminary data.</text>
</comment>
<sequence>MGDWTEEAQSNGSEKEKREREKEGGGNKSSKEGEEESRNTWRGKNKEVRGKGEEPRTRQPIGNVLSTCDILPDRVDQRPCPSYHSNRPSASDIKTRVWEETPSSSSSSKLKYGRPVPPPPPSPTPLPGVQSPQTLGPSRDATRPVKSDQ</sequence>
<name>A0A4Z2EHH4_9TELE</name>
<feature type="compositionally biased region" description="Basic and acidic residues" evidence="1">
    <location>
        <begin position="13"/>
        <end position="57"/>
    </location>
</feature>